<protein>
    <submittedName>
        <fullName evidence="4">Aminopeptidase YwaD</fullName>
        <ecNumber evidence="4">3.4.11.10</ecNumber>
        <ecNumber evidence="4">3.4.11.6</ecNumber>
    </submittedName>
</protein>
<evidence type="ECO:0000313" key="4">
    <source>
        <dbReference type="EMBL" id="MBE1555392.1"/>
    </source>
</evidence>
<keyword evidence="1" id="KW-0732">Signal</keyword>
<dbReference type="CDD" id="cd00538">
    <property type="entry name" value="PA"/>
    <property type="match status" value="1"/>
</dbReference>
<organism evidence="4 5">
    <name type="scientific">Sporosarcina limicola</name>
    <dbReference type="NCBI Taxonomy" id="34101"/>
    <lineage>
        <taxon>Bacteria</taxon>
        <taxon>Bacillati</taxon>
        <taxon>Bacillota</taxon>
        <taxon>Bacilli</taxon>
        <taxon>Bacillales</taxon>
        <taxon>Caryophanaceae</taxon>
        <taxon>Sporosarcina</taxon>
    </lineage>
</organism>
<dbReference type="GO" id="GO:0008235">
    <property type="term" value="F:metalloexopeptidase activity"/>
    <property type="evidence" value="ECO:0007669"/>
    <property type="project" value="InterPro"/>
</dbReference>
<dbReference type="GO" id="GO:0006508">
    <property type="term" value="P:proteolysis"/>
    <property type="evidence" value="ECO:0007669"/>
    <property type="project" value="InterPro"/>
</dbReference>
<dbReference type="Proteomes" id="UP000658225">
    <property type="component" value="Unassembled WGS sequence"/>
</dbReference>
<evidence type="ECO:0000313" key="5">
    <source>
        <dbReference type="Proteomes" id="UP000658225"/>
    </source>
</evidence>
<dbReference type="InterPro" id="IPR007484">
    <property type="entry name" value="Peptidase_M28"/>
</dbReference>
<gene>
    <name evidence="4" type="ORF">H4683_002497</name>
</gene>
<feature type="chain" id="PRO_5038358243" evidence="1">
    <location>
        <begin position="21"/>
        <end position="438"/>
    </location>
</feature>
<dbReference type="PROSITE" id="PS51257">
    <property type="entry name" value="PROKAR_LIPOPROTEIN"/>
    <property type="match status" value="1"/>
</dbReference>
<keyword evidence="4" id="KW-0645">Protease</keyword>
<dbReference type="RefSeq" id="WP_192599123.1">
    <property type="nucleotide sequence ID" value="NZ_JADBEL010000013.1"/>
</dbReference>
<proteinExistence type="predicted"/>
<comment type="caution">
    <text evidence="4">The sequence shown here is derived from an EMBL/GenBank/DDBJ whole genome shotgun (WGS) entry which is preliminary data.</text>
</comment>
<keyword evidence="5" id="KW-1185">Reference proteome</keyword>
<dbReference type="Gene3D" id="3.50.30.30">
    <property type="match status" value="1"/>
</dbReference>
<evidence type="ECO:0000256" key="1">
    <source>
        <dbReference type="SAM" id="SignalP"/>
    </source>
</evidence>
<dbReference type="EC" id="3.4.11.10" evidence="4"/>
<feature type="signal peptide" evidence="1">
    <location>
        <begin position="1"/>
        <end position="20"/>
    </location>
</feature>
<dbReference type="Gene3D" id="3.40.630.10">
    <property type="entry name" value="Zn peptidases"/>
    <property type="match status" value="1"/>
</dbReference>
<evidence type="ECO:0000259" key="3">
    <source>
        <dbReference type="Pfam" id="PF04389"/>
    </source>
</evidence>
<dbReference type="InterPro" id="IPR046450">
    <property type="entry name" value="PA_dom_sf"/>
</dbReference>
<feature type="domain" description="Peptidase M28" evidence="3">
    <location>
        <begin position="251"/>
        <end position="428"/>
    </location>
</feature>
<keyword evidence="4" id="KW-0031">Aminopeptidase</keyword>
<reference evidence="4" key="1">
    <citation type="submission" date="2020-10" db="EMBL/GenBank/DDBJ databases">
        <title>Genomic Encyclopedia of Type Strains, Phase IV (KMG-IV): sequencing the most valuable type-strain genomes for metagenomic binning, comparative biology and taxonomic classification.</title>
        <authorList>
            <person name="Goeker M."/>
        </authorList>
    </citation>
    <scope>NUCLEOTIDE SEQUENCE</scope>
    <source>
        <strain evidence="4">DSM 13886</strain>
    </source>
</reference>
<dbReference type="EMBL" id="JADBEL010000013">
    <property type="protein sequence ID" value="MBE1555392.1"/>
    <property type="molecule type" value="Genomic_DNA"/>
</dbReference>
<dbReference type="InterPro" id="IPR003137">
    <property type="entry name" value="PA_domain"/>
</dbReference>
<dbReference type="AlphaFoldDB" id="A0A927RFC9"/>
<feature type="domain" description="PA" evidence="2">
    <location>
        <begin position="126"/>
        <end position="209"/>
    </location>
</feature>
<evidence type="ECO:0000259" key="2">
    <source>
        <dbReference type="Pfam" id="PF02225"/>
    </source>
</evidence>
<dbReference type="Pfam" id="PF02225">
    <property type="entry name" value="PA"/>
    <property type="match status" value="1"/>
</dbReference>
<keyword evidence="4" id="KW-0378">Hydrolase</keyword>
<sequence>MVHKKLLCSFIVLLTIIMTACSSTTSIIKSSEFDQVKSDLIEGLNVDTIYGTIEELTKEPRVAGTESEQQAAKFLSGKLESYGYKVETQPFDFERYVMPESFSLSVDGFGGPLSPKPFQYSVSGAVTGDLIDAGKGLKSDYDDIDVEGKIVLARVSDIYFSEMVLNAAKAGASAILILFPESEPIGSWSLGEHDKDFIPAFALSFDEGEGLTDFMESKGTVNATFAIEGAGVEKAKSQNLIITKQPVAKTEATKDIVLVGAHYDSVDQAPGASDNASGTAVVLELARMFKDVTTEKELRFLFFGAEEEGLYGSEHYVSEMTKNEIKRTAAMFNLDMVGSADAGELAIQTIDGMDNTVTKAASQANIELSDESIETEFGDRSDHVPFHEAGIDAALFIYNPVEEWYHSPDDTIDKLSKDRLRDVAKIVGSSVLTLTFNK</sequence>
<dbReference type="InterPro" id="IPR045175">
    <property type="entry name" value="M28_fam"/>
</dbReference>
<dbReference type="Pfam" id="PF04389">
    <property type="entry name" value="Peptidase_M28"/>
    <property type="match status" value="1"/>
</dbReference>
<accession>A0A927RFC9</accession>
<name>A0A927RFC9_9BACL</name>
<dbReference type="EC" id="3.4.11.6" evidence="4"/>
<dbReference type="SUPFAM" id="SSF53187">
    <property type="entry name" value="Zn-dependent exopeptidases"/>
    <property type="match status" value="1"/>
</dbReference>
<dbReference type="PANTHER" id="PTHR12147:SF26">
    <property type="entry name" value="PEPTIDASE M28 DOMAIN-CONTAINING PROTEIN"/>
    <property type="match status" value="1"/>
</dbReference>
<dbReference type="PANTHER" id="PTHR12147">
    <property type="entry name" value="METALLOPEPTIDASE M28 FAMILY MEMBER"/>
    <property type="match status" value="1"/>
</dbReference>
<dbReference type="GO" id="GO:0004177">
    <property type="term" value="F:aminopeptidase activity"/>
    <property type="evidence" value="ECO:0007669"/>
    <property type="project" value="UniProtKB-KW"/>
</dbReference>
<dbReference type="SUPFAM" id="SSF52025">
    <property type="entry name" value="PA domain"/>
    <property type="match status" value="1"/>
</dbReference>